<name>A0A0R0JPA4_SOYBN</name>
<dbReference type="Pfam" id="PF13456">
    <property type="entry name" value="RVT_3"/>
    <property type="match status" value="1"/>
</dbReference>
<evidence type="ECO:0000313" key="3">
    <source>
        <dbReference type="EnsemblPlants" id="KRH56748"/>
    </source>
</evidence>
<dbReference type="PaxDb" id="3847-GLYMA05G07531.1"/>
<dbReference type="InterPro" id="IPR044730">
    <property type="entry name" value="RNase_H-like_dom_plant"/>
</dbReference>
<organism evidence="2">
    <name type="scientific">Glycine max</name>
    <name type="common">Soybean</name>
    <name type="synonym">Glycine hispida</name>
    <dbReference type="NCBI Taxonomy" id="3847"/>
    <lineage>
        <taxon>Eukaryota</taxon>
        <taxon>Viridiplantae</taxon>
        <taxon>Streptophyta</taxon>
        <taxon>Embryophyta</taxon>
        <taxon>Tracheophyta</taxon>
        <taxon>Spermatophyta</taxon>
        <taxon>Magnoliopsida</taxon>
        <taxon>eudicotyledons</taxon>
        <taxon>Gunneridae</taxon>
        <taxon>Pentapetalae</taxon>
        <taxon>rosids</taxon>
        <taxon>fabids</taxon>
        <taxon>Fabales</taxon>
        <taxon>Fabaceae</taxon>
        <taxon>Papilionoideae</taxon>
        <taxon>50 kb inversion clade</taxon>
        <taxon>NPAAA clade</taxon>
        <taxon>indigoferoid/millettioid clade</taxon>
        <taxon>Phaseoleae</taxon>
        <taxon>Glycine</taxon>
        <taxon>Glycine subgen. Soja</taxon>
    </lineage>
</organism>
<proteinExistence type="predicted"/>
<reference evidence="3" key="2">
    <citation type="submission" date="2018-02" db="UniProtKB">
        <authorList>
            <consortium name="EnsemblPlants"/>
        </authorList>
    </citation>
    <scope>IDENTIFICATION</scope>
    <source>
        <strain evidence="3">Williams 82</strain>
    </source>
</reference>
<dbReference type="AlphaFoldDB" id="A0A0R0JPA4"/>
<dbReference type="GO" id="GO:0004523">
    <property type="term" value="F:RNA-DNA hybrid ribonuclease activity"/>
    <property type="evidence" value="ECO:0007669"/>
    <property type="project" value="InterPro"/>
</dbReference>
<dbReference type="SUPFAM" id="SSF53098">
    <property type="entry name" value="Ribonuclease H-like"/>
    <property type="match status" value="1"/>
</dbReference>
<dbReference type="Gene3D" id="3.30.420.10">
    <property type="entry name" value="Ribonuclease H-like superfamily/Ribonuclease H"/>
    <property type="match status" value="1"/>
</dbReference>
<gene>
    <name evidence="2" type="ORF">GLYMA_05G017300</name>
</gene>
<protein>
    <recommendedName>
        <fullName evidence="1">RNase H type-1 domain-containing protein</fullName>
    </recommendedName>
</protein>
<dbReference type="SMR" id="A0A0R0JPA4"/>
<accession>A0A2K7KI21</accession>
<evidence type="ECO:0000313" key="2">
    <source>
        <dbReference type="EMBL" id="KRH56748.2"/>
    </source>
</evidence>
<dbReference type="InParanoid" id="A0A0R0JPA4"/>
<dbReference type="EnsemblPlants" id="KRH56748">
    <property type="protein sequence ID" value="KRH56748"/>
    <property type="gene ID" value="GLYMA_05G017300"/>
</dbReference>
<dbReference type="InterPro" id="IPR012337">
    <property type="entry name" value="RNaseH-like_sf"/>
</dbReference>
<dbReference type="PANTHER" id="PTHR34023">
    <property type="entry name" value="RNASE H DOMAIN-CONTAINING PROTEIN"/>
    <property type="match status" value="1"/>
</dbReference>
<sequence length="174" mass="19093">MGLSYEYPSNFSSTISSIRAWTPSRSYELGKSGFGGLIRDNHGRWVVGYYGSCGISTNTNAELQAIYLVLVLLEGIRNLHCESDSTTTPLQFIADAVVRSHPYYPIVLKIQSLITLQWQLHFSHTLREANSCANSLAKTGASEDSHLVILGNAPSNLSTSLMADALGVFFTMNR</sequence>
<feature type="domain" description="RNase H type-1" evidence="1">
    <location>
        <begin position="29"/>
        <end position="139"/>
    </location>
</feature>
<dbReference type="OMA" id="YGNAGIT"/>
<dbReference type="EMBL" id="CM000838">
    <property type="protein sequence ID" value="KRH56748.2"/>
    <property type="molecule type" value="Genomic_DNA"/>
</dbReference>
<dbReference type="InterPro" id="IPR002156">
    <property type="entry name" value="RNaseH_domain"/>
</dbReference>
<dbReference type="InterPro" id="IPR036397">
    <property type="entry name" value="RNaseH_sf"/>
</dbReference>
<dbReference type="Proteomes" id="UP000008827">
    <property type="component" value="Chromosome 5"/>
</dbReference>
<evidence type="ECO:0000313" key="4">
    <source>
        <dbReference type="Proteomes" id="UP000008827"/>
    </source>
</evidence>
<keyword evidence="4" id="KW-1185">Reference proteome</keyword>
<dbReference type="Gramene" id="KRH56748">
    <property type="protein sequence ID" value="KRH56748"/>
    <property type="gene ID" value="GLYMA_05G017300"/>
</dbReference>
<accession>A0A0R0JPA4</accession>
<evidence type="ECO:0000259" key="1">
    <source>
        <dbReference type="Pfam" id="PF13456"/>
    </source>
</evidence>
<reference evidence="2 3" key="1">
    <citation type="journal article" date="2010" name="Nature">
        <title>Genome sequence of the palaeopolyploid soybean.</title>
        <authorList>
            <person name="Schmutz J."/>
            <person name="Cannon S.B."/>
            <person name="Schlueter J."/>
            <person name="Ma J."/>
            <person name="Mitros T."/>
            <person name="Nelson W."/>
            <person name="Hyten D.L."/>
            <person name="Song Q."/>
            <person name="Thelen J.J."/>
            <person name="Cheng J."/>
            <person name="Xu D."/>
            <person name="Hellsten U."/>
            <person name="May G.D."/>
            <person name="Yu Y."/>
            <person name="Sakurai T."/>
            <person name="Umezawa T."/>
            <person name="Bhattacharyya M.K."/>
            <person name="Sandhu D."/>
            <person name="Valliyodan B."/>
            <person name="Lindquist E."/>
            <person name="Peto M."/>
            <person name="Grant D."/>
            <person name="Shu S."/>
            <person name="Goodstein D."/>
            <person name="Barry K."/>
            <person name="Futrell-Griggs M."/>
            <person name="Abernathy B."/>
            <person name="Du J."/>
            <person name="Tian Z."/>
            <person name="Zhu L."/>
            <person name="Gill N."/>
            <person name="Joshi T."/>
            <person name="Libault M."/>
            <person name="Sethuraman A."/>
            <person name="Zhang X.-C."/>
            <person name="Shinozaki K."/>
            <person name="Nguyen H.T."/>
            <person name="Wing R.A."/>
            <person name="Cregan P."/>
            <person name="Specht J."/>
            <person name="Grimwood J."/>
            <person name="Rokhsar D."/>
            <person name="Stacey G."/>
            <person name="Shoemaker R.C."/>
            <person name="Jackson S.A."/>
        </authorList>
    </citation>
    <scope>NUCLEOTIDE SEQUENCE</scope>
    <source>
        <strain evidence="3">cv. Williams 82</strain>
        <tissue evidence="2">Callus</tissue>
    </source>
</reference>
<dbReference type="PANTHER" id="PTHR34023:SF5">
    <property type="entry name" value="RNASE H TYPE-1 DOMAIN-CONTAINING PROTEIN"/>
    <property type="match status" value="1"/>
</dbReference>
<dbReference type="GO" id="GO:0003676">
    <property type="term" value="F:nucleic acid binding"/>
    <property type="evidence" value="ECO:0007669"/>
    <property type="project" value="InterPro"/>
</dbReference>
<reference evidence="2" key="3">
    <citation type="submission" date="2018-07" db="EMBL/GenBank/DDBJ databases">
        <title>WGS assembly of Glycine max.</title>
        <authorList>
            <person name="Schmutz J."/>
            <person name="Cannon S."/>
            <person name="Schlueter J."/>
            <person name="Ma J."/>
            <person name="Mitros T."/>
            <person name="Nelson W."/>
            <person name="Hyten D."/>
            <person name="Song Q."/>
            <person name="Thelen J."/>
            <person name="Cheng J."/>
            <person name="Xu D."/>
            <person name="Hellsten U."/>
            <person name="May G."/>
            <person name="Yu Y."/>
            <person name="Sakurai T."/>
            <person name="Umezawa T."/>
            <person name="Bhattacharyya M."/>
            <person name="Sandhu D."/>
            <person name="Valliyodan B."/>
            <person name="Lindquist E."/>
            <person name="Peto M."/>
            <person name="Grant D."/>
            <person name="Shu S."/>
            <person name="Goodstein D."/>
            <person name="Barry K."/>
            <person name="Futrell-Griggs M."/>
            <person name="Abernathy B."/>
            <person name="Du J."/>
            <person name="Tian Z."/>
            <person name="Zhu L."/>
            <person name="Gill N."/>
            <person name="Joshi T."/>
            <person name="Libault M."/>
            <person name="Sethuraman A."/>
            <person name="Zhang X."/>
            <person name="Shinozaki K."/>
            <person name="Nguyen H."/>
            <person name="Wing R."/>
            <person name="Cregan P."/>
            <person name="Specht J."/>
            <person name="Grimwood J."/>
            <person name="Rokhsar D."/>
            <person name="Stacey G."/>
            <person name="Shoemaker R."/>
            <person name="Jackson S."/>
        </authorList>
    </citation>
    <scope>NUCLEOTIDE SEQUENCE</scope>
    <source>
        <tissue evidence="2">Callus</tissue>
    </source>
</reference>
<dbReference type="CDD" id="cd06222">
    <property type="entry name" value="RNase_H_like"/>
    <property type="match status" value="1"/>
</dbReference>